<dbReference type="EMBL" id="JBHRUG010000002">
    <property type="protein sequence ID" value="MFC3282193.1"/>
    <property type="molecule type" value="Genomic_DNA"/>
</dbReference>
<dbReference type="Pfam" id="PF13432">
    <property type="entry name" value="TPR_16"/>
    <property type="match status" value="1"/>
</dbReference>
<dbReference type="PANTHER" id="PTHR44227">
    <property type="match status" value="1"/>
</dbReference>
<keyword evidence="2 3" id="KW-0802">TPR repeat</keyword>
<evidence type="ECO:0000256" key="1">
    <source>
        <dbReference type="ARBA" id="ARBA00022737"/>
    </source>
</evidence>
<accession>A0ABV7LIF1</accession>
<protein>
    <submittedName>
        <fullName evidence="4">Tetratricopeptide repeat protein</fullName>
    </submittedName>
</protein>
<proteinExistence type="predicted"/>
<dbReference type="PROSITE" id="PS50005">
    <property type="entry name" value="TPR"/>
    <property type="match status" value="1"/>
</dbReference>
<keyword evidence="1" id="KW-0677">Repeat</keyword>
<dbReference type="InterPro" id="IPR013105">
    <property type="entry name" value="TPR_2"/>
</dbReference>
<dbReference type="InterPro" id="IPR011717">
    <property type="entry name" value="TPR-4"/>
</dbReference>
<evidence type="ECO:0000256" key="2">
    <source>
        <dbReference type="ARBA" id="ARBA00022803"/>
    </source>
</evidence>
<reference evidence="5" key="1">
    <citation type="journal article" date="2019" name="Int. J. Syst. Evol. Microbiol.">
        <title>The Global Catalogue of Microorganisms (GCM) 10K type strain sequencing project: providing services to taxonomists for standard genome sequencing and annotation.</title>
        <authorList>
            <consortium name="The Broad Institute Genomics Platform"/>
            <consortium name="The Broad Institute Genome Sequencing Center for Infectious Disease"/>
            <person name="Wu L."/>
            <person name="Ma J."/>
        </authorList>
    </citation>
    <scope>NUCLEOTIDE SEQUENCE [LARGE SCALE GENOMIC DNA]</scope>
    <source>
        <strain evidence="5">CECT 7698</strain>
    </source>
</reference>
<dbReference type="Gene3D" id="1.25.40.10">
    <property type="entry name" value="Tetratricopeptide repeat domain"/>
    <property type="match status" value="1"/>
</dbReference>
<evidence type="ECO:0000313" key="5">
    <source>
        <dbReference type="Proteomes" id="UP001595579"/>
    </source>
</evidence>
<dbReference type="RefSeq" id="WP_386770713.1">
    <property type="nucleotide sequence ID" value="NZ_JBHRUG010000002.1"/>
</dbReference>
<dbReference type="Proteomes" id="UP001595579">
    <property type="component" value="Unassembled WGS sequence"/>
</dbReference>
<organism evidence="4 5">
    <name type="scientific">Litchfieldella rifensis</name>
    <dbReference type="NCBI Taxonomy" id="762643"/>
    <lineage>
        <taxon>Bacteria</taxon>
        <taxon>Pseudomonadati</taxon>
        <taxon>Pseudomonadota</taxon>
        <taxon>Gammaproteobacteria</taxon>
        <taxon>Oceanospirillales</taxon>
        <taxon>Halomonadaceae</taxon>
        <taxon>Litchfieldella</taxon>
    </lineage>
</organism>
<evidence type="ECO:0000313" key="4">
    <source>
        <dbReference type="EMBL" id="MFC3282193.1"/>
    </source>
</evidence>
<dbReference type="PANTHER" id="PTHR44227:SF3">
    <property type="entry name" value="PROTEIN O-MANNOSYL-TRANSFERASE TMTC4"/>
    <property type="match status" value="1"/>
</dbReference>
<dbReference type="Pfam" id="PF07721">
    <property type="entry name" value="TPR_4"/>
    <property type="match status" value="2"/>
</dbReference>
<keyword evidence="5" id="KW-1185">Reference proteome</keyword>
<dbReference type="SUPFAM" id="SSF48452">
    <property type="entry name" value="TPR-like"/>
    <property type="match status" value="1"/>
</dbReference>
<dbReference type="InterPro" id="IPR052346">
    <property type="entry name" value="O-mannosyl-transferase_TMTC"/>
</dbReference>
<dbReference type="SMART" id="SM00028">
    <property type="entry name" value="TPR"/>
    <property type="match status" value="4"/>
</dbReference>
<feature type="repeat" description="TPR" evidence="3">
    <location>
        <begin position="149"/>
        <end position="182"/>
    </location>
</feature>
<dbReference type="Pfam" id="PF07719">
    <property type="entry name" value="TPR_2"/>
    <property type="match status" value="1"/>
</dbReference>
<dbReference type="InterPro" id="IPR019734">
    <property type="entry name" value="TPR_rpt"/>
</dbReference>
<evidence type="ECO:0000256" key="3">
    <source>
        <dbReference type="PROSITE-ProRule" id="PRU00339"/>
    </source>
</evidence>
<dbReference type="InterPro" id="IPR011990">
    <property type="entry name" value="TPR-like_helical_dom_sf"/>
</dbReference>
<name>A0ABV7LIF1_9GAMM</name>
<sequence>MLFIPMWASSGSPTQGALLVMRHCICVFLLLSCLALAACATPVQPTDESRLISLADDIAQRGDYATAAAMYERAAEVSGSSLDINVRLGKARLAGGDPQGAVSAFRAALASDIDNTEALLGLGSAQLQLGKTESAVRNLQKAVPEIDTLSAWSRLGVAHALLGQEQAAKDAFSQAVSLAPNDPDTLTNLALAQSLAGDNAEAVALMHDVTASPLAEERHFRNLILVLVMAGDTDQAASIDIPDMSSSLRQSLIEQARNIRDLPTPRDRAQAMGLAMAN</sequence>
<gene>
    <name evidence="4" type="ORF">ACFOEV_01045</name>
</gene>
<comment type="caution">
    <text evidence="4">The sequence shown here is derived from an EMBL/GenBank/DDBJ whole genome shotgun (WGS) entry which is preliminary data.</text>
</comment>